<dbReference type="InParanoid" id="A0A024FU53"/>
<keyword evidence="2" id="KW-1185">Reference proteome</keyword>
<dbReference type="Proteomes" id="UP000053237">
    <property type="component" value="Unassembled WGS sequence"/>
</dbReference>
<comment type="caution">
    <text evidence="1">The sequence shown here is derived from an EMBL/GenBank/DDBJ whole genome shotgun (WGS) entry which is preliminary data.</text>
</comment>
<reference evidence="1 2" key="1">
    <citation type="submission" date="2012-05" db="EMBL/GenBank/DDBJ databases">
        <title>Recombination and specialization in a pathogen metapopulation.</title>
        <authorList>
            <person name="Gardiner A."/>
            <person name="Kemen E."/>
            <person name="Schultz-Larsen T."/>
            <person name="MacLean D."/>
            <person name="Van Oosterhout C."/>
            <person name="Jones J.D.G."/>
        </authorList>
    </citation>
    <scope>NUCLEOTIDE SEQUENCE [LARGE SCALE GENOMIC DNA]</scope>
    <source>
        <strain evidence="1 2">Ac Nc2</strain>
    </source>
</reference>
<proteinExistence type="predicted"/>
<name>A0A024FU53_9STRA</name>
<accession>A0A024FU53</accession>
<protein>
    <submittedName>
        <fullName evidence="1">Uncharacterized protein</fullName>
    </submittedName>
</protein>
<dbReference type="EMBL" id="CAIX01000336">
    <property type="protein sequence ID" value="CCI10655.1"/>
    <property type="molecule type" value="Genomic_DNA"/>
</dbReference>
<gene>
    <name evidence="1" type="ORF">BN9_111520</name>
</gene>
<evidence type="ECO:0000313" key="1">
    <source>
        <dbReference type="EMBL" id="CCI10655.1"/>
    </source>
</evidence>
<organism evidence="1 2">
    <name type="scientific">Albugo candida</name>
    <dbReference type="NCBI Taxonomy" id="65357"/>
    <lineage>
        <taxon>Eukaryota</taxon>
        <taxon>Sar</taxon>
        <taxon>Stramenopiles</taxon>
        <taxon>Oomycota</taxon>
        <taxon>Peronosporomycetes</taxon>
        <taxon>Albuginales</taxon>
        <taxon>Albuginaceae</taxon>
        <taxon>Albugo</taxon>
    </lineage>
</organism>
<evidence type="ECO:0000313" key="2">
    <source>
        <dbReference type="Proteomes" id="UP000053237"/>
    </source>
</evidence>
<dbReference type="AlphaFoldDB" id="A0A024FU53"/>
<sequence>MEEAPSEIISTKICETPDSNRNTVCRDEVIDTTISRRGLPKGMITILPKKSYIFSRMIWLQKRSWFLKGLCISSTIRFLCCEQLLSSNAAFDQAFDFLVG</sequence>